<comment type="similarity">
    <text evidence="1 7">Belongs to the peptidase M3 family.</text>
</comment>
<keyword evidence="5 7" id="KW-0862">Zinc</keyword>
<evidence type="ECO:0000313" key="9">
    <source>
        <dbReference type="EMBL" id="KDN99927.1"/>
    </source>
</evidence>
<dbReference type="PANTHER" id="PTHR11804:SF84">
    <property type="entry name" value="SACCHAROLYSIN"/>
    <property type="match status" value="1"/>
</dbReference>
<dbReference type="Gene3D" id="1.10.1370.10">
    <property type="entry name" value="Neurolysin, domain 3"/>
    <property type="match status" value="1"/>
</dbReference>
<dbReference type="GO" id="GO:0006518">
    <property type="term" value="P:peptide metabolic process"/>
    <property type="evidence" value="ECO:0007669"/>
    <property type="project" value="TreeGrafter"/>
</dbReference>
<gene>
    <name evidence="9" type="ORF">BV82_2340</name>
</gene>
<reference evidence="9 10" key="2">
    <citation type="journal article" date="2016" name="Front. Microbiol.">
        <title>When Genome-Based Approach Meets the 'Old but Good': Revealing Genes Involved in the Antibacterial Activity of Pseudomonas sp. P482 against Soft Rot Pathogens.</title>
        <authorList>
            <person name="Krzyzanowska D.M."/>
            <person name="Ossowicki A."/>
            <person name="Rajewska M."/>
            <person name="Maciag T."/>
            <person name="Jablonska M."/>
            <person name="Obuchowski M."/>
            <person name="Heeb S."/>
            <person name="Jafra S."/>
        </authorList>
    </citation>
    <scope>NUCLEOTIDE SEQUENCE [LARGE SCALE GENOMIC DNA]</scope>
    <source>
        <strain evidence="9 10">P482</strain>
    </source>
</reference>
<keyword evidence="3 7" id="KW-0479">Metal-binding</keyword>
<evidence type="ECO:0000256" key="2">
    <source>
        <dbReference type="ARBA" id="ARBA00022670"/>
    </source>
</evidence>
<dbReference type="RefSeq" id="WP_036995303.1">
    <property type="nucleotide sequence ID" value="NZ_CP071706.1"/>
</dbReference>
<evidence type="ECO:0000256" key="4">
    <source>
        <dbReference type="ARBA" id="ARBA00022801"/>
    </source>
</evidence>
<organism evidence="9 10">
    <name type="scientific">Pseudomonas donghuensis</name>
    <dbReference type="NCBI Taxonomy" id="1163398"/>
    <lineage>
        <taxon>Bacteria</taxon>
        <taxon>Pseudomonadati</taxon>
        <taxon>Pseudomonadota</taxon>
        <taxon>Gammaproteobacteria</taxon>
        <taxon>Pseudomonadales</taxon>
        <taxon>Pseudomonadaceae</taxon>
        <taxon>Pseudomonas</taxon>
    </lineage>
</organism>
<comment type="cofactor">
    <cofactor evidence="7">
        <name>Zn(2+)</name>
        <dbReference type="ChEBI" id="CHEBI:29105"/>
    </cofactor>
    <text evidence="7">Binds 1 zinc ion.</text>
</comment>
<keyword evidence="2 7" id="KW-0645">Protease</keyword>
<dbReference type="InterPro" id="IPR024077">
    <property type="entry name" value="Neurolysin/TOP_dom2"/>
</dbReference>
<dbReference type="GO" id="GO:0004222">
    <property type="term" value="F:metalloendopeptidase activity"/>
    <property type="evidence" value="ECO:0007669"/>
    <property type="project" value="InterPro"/>
</dbReference>
<dbReference type="GO" id="GO:0006508">
    <property type="term" value="P:proteolysis"/>
    <property type="evidence" value="ECO:0007669"/>
    <property type="project" value="UniProtKB-KW"/>
</dbReference>
<evidence type="ECO:0000259" key="8">
    <source>
        <dbReference type="Pfam" id="PF01432"/>
    </source>
</evidence>
<evidence type="ECO:0000256" key="6">
    <source>
        <dbReference type="ARBA" id="ARBA00023049"/>
    </source>
</evidence>
<dbReference type="Pfam" id="PF01432">
    <property type="entry name" value="Peptidase_M3"/>
    <property type="match status" value="1"/>
</dbReference>
<keyword evidence="10" id="KW-1185">Reference proteome</keyword>
<feature type="domain" description="Peptidase M3A/M3B catalytic" evidence="8">
    <location>
        <begin position="225"/>
        <end position="671"/>
    </location>
</feature>
<reference evidence="9 10" key="1">
    <citation type="journal article" date="2014" name="Genome Announc.">
        <title>Genome Sequence of Pseudomonas sp. Strain P482, a Tomato Rhizosphere Isolate with Broad-Spectrum Antimicrobial Activity.</title>
        <authorList>
            <person name="Krzyzanowska D.M."/>
            <person name="Ossowicki A."/>
            <person name="Jafra S."/>
        </authorList>
    </citation>
    <scope>NUCLEOTIDE SEQUENCE [LARGE SCALE GENOMIC DNA]</scope>
    <source>
        <strain evidence="9 10">P482</strain>
    </source>
</reference>
<evidence type="ECO:0000256" key="3">
    <source>
        <dbReference type="ARBA" id="ARBA00022723"/>
    </source>
</evidence>
<dbReference type="InterPro" id="IPR001567">
    <property type="entry name" value="Pept_M3A_M3B_dom"/>
</dbReference>
<dbReference type="AlphaFoldDB" id="A0AAP0SH47"/>
<dbReference type="GeneID" id="98280817"/>
<dbReference type="KEGG" id="pdw:BV82_2340"/>
<evidence type="ECO:0000256" key="7">
    <source>
        <dbReference type="RuleBase" id="RU003435"/>
    </source>
</evidence>
<dbReference type="Proteomes" id="UP000027121">
    <property type="component" value="Chromosome"/>
</dbReference>
<evidence type="ECO:0000256" key="1">
    <source>
        <dbReference type="ARBA" id="ARBA00006040"/>
    </source>
</evidence>
<dbReference type="InterPro" id="IPR024079">
    <property type="entry name" value="MetalloPept_cat_dom_sf"/>
</dbReference>
<sequence>MSTVNPLLRHDEPIDYAAVRIEHLQPAIEQVIADNRAALSIIIAHQRALPTWDDLVLAVDALDARLNNTLYNIAPLINRPGEWQKVAYQCWDLAQAYFVEKLQNVELLSLYERLAGSPHGLNLDWQSKAALQRTITSFRLSGVHLNLEGREILQMLERQISALQKTFSENISRSSNDWSLHLMDEQRLQGVSELDKAAMAASAKSRNLNGWLVTLEEPLYLAIIEHAQDRDLREKVYRAYLTRGANPDPALDNAGVFQALAQAKQKKARLLGFDTFPQYNLQLKGGASAEQVLAFLKDLVRQARPGLERERQRLQSAAQQQGLAPIQPWDVAFMRKQKDHTPLRLSEDDVRACFSLDTVLKALVDLAHKLFGLVLTEAQAVSTWDPDVRVFEVVQDHALLGYLYIDAIGRDGKSPEGAWTYYVWNRHIDAEGKYHKSAAALFTNVAAGQGDVPPLLTHLDLRKLFHEFGHCLHHLMVRTSNYHLGNILNLGPGGVEIASQLLERWCWSAQYLAGISAHYQTGEPLTVQAMQTFLDQLQAQERPKLAVELAKSLFDLDLHGNPEDGRSVQKKVEDSFIEAGAWPLADFERPLHAFDYLVDGYDAGYFGYLWANVYAFDLFSRFEQEGLLNRQTGRELQDEVFAPGVARPIQTGVEAFLKRPSSALPFLRWYGLIAG</sequence>
<dbReference type="Gene3D" id="1.10.1370.40">
    <property type="match status" value="1"/>
</dbReference>
<dbReference type="Gene3D" id="3.40.390.10">
    <property type="entry name" value="Collagenase (Catalytic Domain)"/>
    <property type="match status" value="1"/>
</dbReference>
<protein>
    <submittedName>
        <fullName evidence="9">Peptidase M3</fullName>
    </submittedName>
</protein>
<dbReference type="PANTHER" id="PTHR11804">
    <property type="entry name" value="PROTEASE M3 THIMET OLIGOPEPTIDASE-RELATED"/>
    <property type="match status" value="1"/>
</dbReference>
<dbReference type="GO" id="GO:0046872">
    <property type="term" value="F:metal ion binding"/>
    <property type="evidence" value="ECO:0007669"/>
    <property type="project" value="UniProtKB-UniRule"/>
</dbReference>
<dbReference type="InterPro" id="IPR045090">
    <property type="entry name" value="Pept_M3A_M3B"/>
</dbReference>
<evidence type="ECO:0000313" key="10">
    <source>
        <dbReference type="Proteomes" id="UP000027121"/>
    </source>
</evidence>
<dbReference type="SUPFAM" id="SSF55486">
    <property type="entry name" value="Metalloproteases ('zincins'), catalytic domain"/>
    <property type="match status" value="1"/>
</dbReference>
<keyword evidence="4 7" id="KW-0378">Hydrolase</keyword>
<accession>A0AAP0SH47</accession>
<dbReference type="EMBL" id="CP071706">
    <property type="protein sequence ID" value="KDN99927.1"/>
    <property type="molecule type" value="Genomic_DNA"/>
</dbReference>
<proteinExistence type="inferred from homology"/>
<name>A0AAP0SH47_9PSED</name>
<evidence type="ECO:0000256" key="5">
    <source>
        <dbReference type="ARBA" id="ARBA00022833"/>
    </source>
</evidence>
<keyword evidence="6 7" id="KW-0482">Metalloprotease</keyword>